<keyword evidence="2" id="KW-1185">Reference proteome</keyword>
<dbReference type="Proteomes" id="UP000306509">
    <property type="component" value="Unassembled WGS sequence"/>
</dbReference>
<reference evidence="1 2" key="1">
    <citation type="journal article" date="2019" name="Anaerobe">
        <title>Detection of Robinsoniella peoriensis in multiple bone samples of a trauma patient.</title>
        <authorList>
            <person name="Schrottner P."/>
            <person name="Hartwich K."/>
            <person name="Bunk B."/>
            <person name="Schober I."/>
            <person name="Helbig S."/>
            <person name="Rudolph W.W."/>
            <person name="Gunzer F."/>
        </authorList>
    </citation>
    <scope>NUCLEOTIDE SEQUENCE [LARGE SCALE GENOMIC DNA]</scope>
    <source>
        <strain evidence="1 2">DSM 106044</strain>
    </source>
</reference>
<gene>
    <name evidence="1" type="ORF">DSM106044_05517</name>
</gene>
<proteinExistence type="predicted"/>
<dbReference type="RefSeq" id="WP_138004166.1">
    <property type="nucleotide sequence ID" value="NZ_QGQD01000112.1"/>
</dbReference>
<evidence type="ECO:0000313" key="1">
    <source>
        <dbReference type="EMBL" id="TLC97719.1"/>
    </source>
</evidence>
<name>A0A4U8PZA9_9FIRM</name>
<dbReference type="AlphaFoldDB" id="A0A4U8PZA9"/>
<organism evidence="1 2">
    <name type="scientific">Robinsoniella peoriensis</name>
    <dbReference type="NCBI Taxonomy" id="180332"/>
    <lineage>
        <taxon>Bacteria</taxon>
        <taxon>Bacillati</taxon>
        <taxon>Bacillota</taxon>
        <taxon>Clostridia</taxon>
        <taxon>Lachnospirales</taxon>
        <taxon>Lachnospiraceae</taxon>
        <taxon>Robinsoniella</taxon>
    </lineage>
</organism>
<sequence length="70" mass="8120">MKEKIYKLFLTLMVSLSLGSGPIAQNEIVKMLEAFSGRGDEQIQELEEDKESEEIRKKKLPNYFQDRGIE</sequence>
<evidence type="ECO:0000313" key="2">
    <source>
        <dbReference type="Proteomes" id="UP000306509"/>
    </source>
</evidence>
<dbReference type="STRING" id="180332.GCA_000797495_05394"/>
<comment type="caution">
    <text evidence="1">The sequence shown here is derived from an EMBL/GenBank/DDBJ whole genome shotgun (WGS) entry which is preliminary data.</text>
</comment>
<dbReference type="EMBL" id="QGQD01000112">
    <property type="protein sequence ID" value="TLC97719.1"/>
    <property type="molecule type" value="Genomic_DNA"/>
</dbReference>
<accession>A0A4U8PZA9</accession>
<protein>
    <submittedName>
        <fullName evidence="1">Uncharacterized protein</fullName>
    </submittedName>
</protein>